<dbReference type="EMBL" id="JBFOLJ010000006">
    <property type="protein sequence ID" value="KAL2529508.1"/>
    <property type="molecule type" value="Genomic_DNA"/>
</dbReference>
<sequence>MGKRCKKHPNTLVSSLRRHRQPLNEDDQPRKRAKVPYSKMVSRYMTCLLIPDGWQWLLQQHTDPHNTQLFLFHVDLLARKLTVYDNDKKRYDDAVIYREMVPHVNLIPRLIGNFDLGLERLELLNDCMLECDRKVELSQAVEG</sequence>
<accession>A0ABD1UXS9</accession>
<organism evidence="2 3">
    <name type="scientific">Forsythia ovata</name>
    <dbReference type="NCBI Taxonomy" id="205694"/>
    <lineage>
        <taxon>Eukaryota</taxon>
        <taxon>Viridiplantae</taxon>
        <taxon>Streptophyta</taxon>
        <taxon>Embryophyta</taxon>
        <taxon>Tracheophyta</taxon>
        <taxon>Spermatophyta</taxon>
        <taxon>Magnoliopsida</taxon>
        <taxon>eudicotyledons</taxon>
        <taxon>Gunneridae</taxon>
        <taxon>Pentapetalae</taxon>
        <taxon>asterids</taxon>
        <taxon>lamiids</taxon>
        <taxon>Lamiales</taxon>
        <taxon>Oleaceae</taxon>
        <taxon>Forsythieae</taxon>
        <taxon>Forsythia</taxon>
    </lineage>
</organism>
<proteinExistence type="predicted"/>
<keyword evidence="3" id="KW-1185">Reference proteome</keyword>
<feature type="region of interest" description="Disordered" evidence="1">
    <location>
        <begin position="1"/>
        <end position="32"/>
    </location>
</feature>
<evidence type="ECO:0000313" key="2">
    <source>
        <dbReference type="EMBL" id="KAL2529508.1"/>
    </source>
</evidence>
<dbReference type="AlphaFoldDB" id="A0ABD1UXS9"/>
<dbReference type="Proteomes" id="UP001604277">
    <property type="component" value="Unassembled WGS sequence"/>
</dbReference>
<protein>
    <submittedName>
        <fullName evidence="2">Uncharacterized protein</fullName>
    </submittedName>
</protein>
<name>A0ABD1UXS9_9LAMI</name>
<evidence type="ECO:0000313" key="3">
    <source>
        <dbReference type="Proteomes" id="UP001604277"/>
    </source>
</evidence>
<gene>
    <name evidence="2" type="ORF">Fot_22109</name>
</gene>
<evidence type="ECO:0000256" key="1">
    <source>
        <dbReference type="SAM" id="MobiDB-lite"/>
    </source>
</evidence>
<comment type="caution">
    <text evidence="2">The sequence shown here is derived from an EMBL/GenBank/DDBJ whole genome shotgun (WGS) entry which is preliminary data.</text>
</comment>
<reference evidence="3" key="1">
    <citation type="submission" date="2024-07" db="EMBL/GenBank/DDBJ databases">
        <title>Two chromosome-level genome assemblies of Korean endemic species Abeliophyllum distichum and Forsythia ovata (Oleaceae).</title>
        <authorList>
            <person name="Jang H."/>
        </authorList>
    </citation>
    <scope>NUCLEOTIDE SEQUENCE [LARGE SCALE GENOMIC DNA]</scope>
</reference>